<dbReference type="PANTHER" id="PTHR13359:SF2">
    <property type="entry name" value="LARGE RIBOSOMAL SUBUNIT PROTEIN ML40"/>
    <property type="match status" value="1"/>
</dbReference>
<dbReference type="PANTHER" id="PTHR13359">
    <property type="entry name" value="39S RIBOSOMAL PROTEIN L40, MITOCHONDRIAL"/>
    <property type="match status" value="1"/>
</dbReference>
<accession>A0A540M2K6</accession>
<dbReference type="InterPro" id="IPR039145">
    <property type="entry name" value="Ribosomal_mL40_metazoa/plant"/>
</dbReference>
<reference evidence="1 2" key="1">
    <citation type="journal article" date="2019" name="G3 (Bethesda)">
        <title>Sequencing of a Wild Apple (Malus baccata) Genome Unravels the Differences Between Cultivated and Wild Apple Species Regarding Disease Resistance and Cold Tolerance.</title>
        <authorList>
            <person name="Chen X."/>
        </authorList>
    </citation>
    <scope>NUCLEOTIDE SEQUENCE [LARGE SCALE GENOMIC DNA]</scope>
    <source>
        <strain evidence="2">cv. Shandingzi</strain>
        <tissue evidence="1">Leaves</tissue>
    </source>
</reference>
<dbReference type="GO" id="GO:0005762">
    <property type="term" value="C:mitochondrial large ribosomal subunit"/>
    <property type="evidence" value="ECO:0007669"/>
    <property type="project" value="InterPro"/>
</dbReference>
<organism evidence="1 2">
    <name type="scientific">Malus baccata</name>
    <name type="common">Siberian crab apple</name>
    <name type="synonym">Pyrus baccata</name>
    <dbReference type="NCBI Taxonomy" id="106549"/>
    <lineage>
        <taxon>Eukaryota</taxon>
        <taxon>Viridiplantae</taxon>
        <taxon>Streptophyta</taxon>
        <taxon>Embryophyta</taxon>
        <taxon>Tracheophyta</taxon>
        <taxon>Spermatophyta</taxon>
        <taxon>Magnoliopsida</taxon>
        <taxon>eudicotyledons</taxon>
        <taxon>Gunneridae</taxon>
        <taxon>Pentapetalae</taxon>
        <taxon>rosids</taxon>
        <taxon>fabids</taxon>
        <taxon>Rosales</taxon>
        <taxon>Rosaceae</taxon>
        <taxon>Amygdaloideae</taxon>
        <taxon>Maleae</taxon>
        <taxon>Malus</taxon>
    </lineage>
</organism>
<comment type="caution">
    <text evidence="1">The sequence shown here is derived from an EMBL/GenBank/DDBJ whole genome shotgun (WGS) entry which is preliminary data.</text>
</comment>
<dbReference type="AlphaFoldDB" id="A0A540M2K6"/>
<dbReference type="STRING" id="106549.A0A540M2K6"/>
<name>A0A540M2K6_MALBA</name>
<sequence>MLKKYKGKLGISEKPNIIGTPGLDLVSLGSRVHTVAVEAIEALPGHLKAAALVPDLTPFPVKRFMATLTPPIEGYLDRVKEAARKSSAKEFGS</sequence>
<protein>
    <submittedName>
        <fullName evidence="1">Uncharacterized protein</fullName>
    </submittedName>
</protein>
<evidence type="ECO:0000313" key="2">
    <source>
        <dbReference type="Proteomes" id="UP000315295"/>
    </source>
</evidence>
<proteinExistence type="predicted"/>
<evidence type="ECO:0000313" key="1">
    <source>
        <dbReference type="EMBL" id="TQD92974.1"/>
    </source>
</evidence>
<dbReference type="EMBL" id="VIEB01000380">
    <property type="protein sequence ID" value="TQD92974.1"/>
    <property type="molecule type" value="Genomic_DNA"/>
</dbReference>
<gene>
    <name evidence="1" type="ORF">C1H46_021454</name>
</gene>
<keyword evidence="2" id="KW-1185">Reference proteome</keyword>
<dbReference type="Proteomes" id="UP000315295">
    <property type="component" value="Unassembled WGS sequence"/>
</dbReference>